<dbReference type="EMBL" id="JH600070">
    <property type="protein sequence ID" value="EIJ42421.1"/>
    <property type="molecule type" value="Genomic_DNA"/>
</dbReference>
<dbReference type="GO" id="GO:0043755">
    <property type="term" value="F:alpha-ribazole phosphatase activity"/>
    <property type="evidence" value="ECO:0007669"/>
    <property type="project" value="UniProtKB-UniRule"/>
</dbReference>
<dbReference type="NCBIfam" id="TIGR03162">
    <property type="entry name" value="ribazole_cobC"/>
    <property type="match status" value="1"/>
</dbReference>
<dbReference type="CDD" id="cd07067">
    <property type="entry name" value="HP_PGM_like"/>
    <property type="match status" value="1"/>
</dbReference>
<dbReference type="PANTHER" id="PTHR48100">
    <property type="entry name" value="BROAD-SPECIFICITY PHOSPHATASE YOR283W-RELATED"/>
    <property type="match status" value="1"/>
</dbReference>
<dbReference type="GO" id="GO:0005737">
    <property type="term" value="C:cytoplasm"/>
    <property type="evidence" value="ECO:0007669"/>
    <property type="project" value="TreeGrafter"/>
</dbReference>
<evidence type="ECO:0000313" key="2">
    <source>
        <dbReference type="EMBL" id="EIJ42421.1"/>
    </source>
</evidence>
<gene>
    <name evidence="2" type="ORF">BegalDRAFT_1540</name>
</gene>
<dbReference type="InterPro" id="IPR017578">
    <property type="entry name" value="Ribazole_CobC"/>
</dbReference>
<dbReference type="Gene3D" id="3.40.50.1240">
    <property type="entry name" value="Phosphoglycerate mutase-like"/>
    <property type="match status" value="1"/>
</dbReference>
<accession>I3CFM8</accession>
<dbReference type="PANTHER" id="PTHR48100:SF59">
    <property type="entry name" value="ADENOSYLCOBALAMIN_ALPHA-RIBAZOLE PHOSPHATASE"/>
    <property type="match status" value="1"/>
</dbReference>
<proteinExistence type="predicted"/>
<dbReference type="RefSeq" id="WP_002685351.1">
    <property type="nucleotide sequence ID" value="NZ_JH600070.1"/>
</dbReference>
<dbReference type="InterPro" id="IPR050275">
    <property type="entry name" value="PGM_Phosphatase"/>
</dbReference>
<keyword evidence="3" id="KW-1185">Reference proteome</keyword>
<dbReference type="AlphaFoldDB" id="I3CFM8"/>
<evidence type="ECO:0000313" key="3">
    <source>
        <dbReference type="Proteomes" id="UP000005744"/>
    </source>
</evidence>
<dbReference type="EC" id="3.1.3.73" evidence="1"/>
<dbReference type="SMART" id="SM00855">
    <property type="entry name" value="PGAM"/>
    <property type="match status" value="1"/>
</dbReference>
<name>I3CFM8_9GAMM</name>
<dbReference type="eggNOG" id="COG0406">
    <property type="taxonomic scope" value="Bacteria"/>
</dbReference>
<dbReference type="Pfam" id="PF00300">
    <property type="entry name" value="His_Phos_1"/>
    <property type="match status" value="1"/>
</dbReference>
<dbReference type="PIRSF" id="PIRSF000709">
    <property type="entry name" value="6PFK_2-Ptase"/>
    <property type="match status" value="1"/>
</dbReference>
<dbReference type="InterPro" id="IPR013078">
    <property type="entry name" value="His_Pase_superF_clade-1"/>
</dbReference>
<organism evidence="2 3">
    <name type="scientific">Beggiatoa alba B18LD</name>
    <dbReference type="NCBI Taxonomy" id="395493"/>
    <lineage>
        <taxon>Bacteria</taxon>
        <taxon>Pseudomonadati</taxon>
        <taxon>Pseudomonadota</taxon>
        <taxon>Gammaproteobacteria</taxon>
        <taxon>Thiotrichales</taxon>
        <taxon>Thiotrichaceae</taxon>
        <taxon>Beggiatoa</taxon>
    </lineage>
</organism>
<dbReference type="InterPro" id="IPR029033">
    <property type="entry name" value="His_PPase_superfam"/>
</dbReference>
<evidence type="ECO:0000256" key="1">
    <source>
        <dbReference type="NCBIfam" id="TIGR03162"/>
    </source>
</evidence>
<dbReference type="Proteomes" id="UP000005744">
    <property type="component" value="Unassembled WGS sequence"/>
</dbReference>
<dbReference type="GO" id="GO:0009236">
    <property type="term" value="P:cobalamin biosynthetic process"/>
    <property type="evidence" value="ECO:0007669"/>
    <property type="project" value="UniProtKB-UniRule"/>
</dbReference>
<protein>
    <recommendedName>
        <fullName evidence="1">Alpha-ribazole phosphatase</fullName>
        <ecNumber evidence="1">3.1.3.73</ecNumber>
    </recommendedName>
</protein>
<dbReference type="SUPFAM" id="SSF53254">
    <property type="entry name" value="Phosphoglycerate mutase-like"/>
    <property type="match status" value="1"/>
</dbReference>
<dbReference type="HOGENOM" id="CLU_033323_8_3_6"/>
<dbReference type="STRING" id="395493.BegalDRAFT_1540"/>
<reference evidence="2 3" key="1">
    <citation type="submission" date="2011-11" db="EMBL/GenBank/DDBJ databases">
        <title>Improved High-Quality Draft sequence of Beggiatoa alba B18lD.</title>
        <authorList>
            <consortium name="US DOE Joint Genome Institute"/>
            <person name="Lucas S."/>
            <person name="Han J."/>
            <person name="Lapidus A."/>
            <person name="Cheng J.-F."/>
            <person name="Goodwin L."/>
            <person name="Pitluck S."/>
            <person name="Peters L."/>
            <person name="Mikhailova N."/>
            <person name="Held B."/>
            <person name="Detter J.C."/>
            <person name="Han C."/>
            <person name="Tapia R."/>
            <person name="Land M."/>
            <person name="Hauser L."/>
            <person name="Kyrpides N."/>
            <person name="Ivanova N."/>
            <person name="Pagani I."/>
            <person name="Samuel K."/>
            <person name="Teske A."/>
            <person name="Mueller J."/>
            <person name="Woyke T."/>
        </authorList>
    </citation>
    <scope>NUCLEOTIDE SEQUENCE [LARGE SCALE GENOMIC DNA]</scope>
    <source>
        <strain evidence="2 3">B18LD</strain>
    </source>
</reference>
<sequence>MDIYLIRHTTPAVSSGVCYGQSDIALADSFAEDVQTVKHKLTELDKDNVIISSPSSRCLQLAEILGNNVISDSRIMELNFGEWEMKNFNDINPEQLQKWTDDIIRIAPPRGESYQTLSARCQDFWNELIQQNYQRVTIVTHAGVIRALIALLLEIPLQKSFCFKVDYGSVHKLVYHKDWHAIEYLNR</sequence>
<dbReference type="OrthoDB" id="9783269at2"/>